<dbReference type="PROSITE" id="PS51212">
    <property type="entry name" value="WSC"/>
    <property type="match status" value="1"/>
</dbReference>
<dbReference type="Gene3D" id="3.50.4.10">
    <property type="entry name" value="Hepatocyte Growth Factor"/>
    <property type="match status" value="1"/>
</dbReference>
<keyword evidence="5" id="KW-0472">Membrane</keyword>
<evidence type="ECO:0000256" key="6">
    <source>
        <dbReference type="ARBA" id="ARBA00023180"/>
    </source>
</evidence>
<dbReference type="PANTHER" id="PTHR24269:SF16">
    <property type="entry name" value="PROTEIN SLG1"/>
    <property type="match status" value="1"/>
</dbReference>
<evidence type="ECO:0000256" key="1">
    <source>
        <dbReference type="ARBA" id="ARBA00004167"/>
    </source>
</evidence>
<organism evidence="8 9">
    <name type="scientific">Holothuria leucospilota</name>
    <name type="common">Black long sea cucumber</name>
    <name type="synonym">Mertensiothuria leucospilota</name>
    <dbReference type="NCBI Taxonomy" id="206669"/>
    <lineage>
        <taxon>Eukaryota</taxon>
        <taxon>Metazoa</taxon>
        <taxon>Echinodermata</taxon>
        <taxon>Eleutherozoa</taxon>
        <taxon>Echinozoa</taxon>
        <taxon>Holothuroidea</taxon>
        <taxon>Aspidochirotacea</taxon>
        <taxon>Aspidochirotida</taxon>
        <taxon>Holothuriidae</taxon>
        <taxon>Holothuria</taxon>
    </lineage>
</organism>
<dbReference type="SMART" id="SM00321">
    <property type="entry name" value="WSC"/>
    <property type="match status" value="1"/>
</dbReference>
<keyword evidence="2" id="KW-0812">Transmembrane</keyword>
<reference evidence="8" key="1">
    <citation type="submission" date="2021-10" db="EMBL/GenBank/DDBJ databases">
        <title>Tropical sea cucumber genome reveals ecological adaptation and Cuvierian tubules defense mechanism.</title>
        <authorList>
            <person name="Chen T."/>
        </authorList>
    </citation>
    <scope>NUCLEOTIDE SEQUENCE</scope>
    <source>
        <strain evidence="8">Nanhai2018</strain>
        <tissue evidence="8">Muscle</tissue>
    </source>
</reference>
<evidence type="ECO:0000256" key="5">
    <source>
        <dbReference type="ARBA" id="ARBA00023136"/>
    </source>
</evidence>
<evidence type="ECO:0000313" key="9">
    <source>
        <dbReference type="Proteomes" id="UP001152320"/>
    </source>
</evidence>
<keyword evidence="9" id="KW-1185">Reference proteome</keyword>
<evidence type="ECO:0000256" key="2">
    <source>
        <dbReference type="ARBA" id="ARBA00022692"/>
    </source>
</evidence>
<accession>A0A9Q1HDX0</accession>
<sequence length="189" mass="21225">MPKDQYLGCYVDSGKRALAGGFINLKSDNNLRNCTTACNAFNYEVVGLQVGRQCFCGNEQYSRYGRRSEWQCGRLCQGQENQYCGGPYRSAVYKAPIRSKSIVVTRKYDLEHSKRLIIFVYSSIITPSLIACAEACTSSNLCVSFNFCERGQLVSNSTKNCELNTATRDYAESEQFVLDELCIFGQVIL</sequence>
<dbReference type="AlphaFoldDB" id="A0A9Q1HDX0"/>
<dbReference type="InterPro" id="IPR002889">
    <property type="entry name" value="WSC_carb-bd"/>
</dbReference>
<comment type="caution">
    <text evidence="8">The sequence shown here is derived from an EMBL/GenBank/DDBJ whole genome shotgun (WGS) entry which is preliminary data.</text>
</comment>
<keyword evidence="3" id="KW-0732">Signal</keyword>
<dbReference type="Pfam" id="PF01822">
    <property type="entry name" value="WSC"/>
    <property type="match status" value="1"/>
</dbReference>
<protein>
    <submittedName>
        <fullName evidence="8">WSC domain-containing protein 2</fullName>
    </submittedName>
</protein>
<evidence type="ECO:0000313" key="8">
    <source>
        <dbReference type="EMBL" id="KAJ8041611.1"/>
    </source>
</evidence>
<dbReference type="OrthoDB" id="10070993at2759"/>
<evidence type="ECO:0000256" key="3">
    <source>
        <dbReference type="ARBA" id="ARBA00022729"/>
    </source>
</evidence>
<evidence type="ECO:0000259" key="7">
    <source>
        <dbReference type="PROSITE" id="PS51212"/>
    </source>
</evidence>
<proteinExistence type="predicted"/>
<keyword evidence="6" id="KW-0325">Glycoprotein</keyword>
<keyword evidence="4" id="KW-1133">Transmembrane helix</keyword>
<dbReference type="EMBL" id="JAIZAY010000005">
    <property type="protein sequence ID" value="KAJ8041611.1"/>
    <property type="molecule type" value="Genomic_DNA"/>
</dbReference>
<dbReference type="Proteomes" id="UP001152320">
    <property type="component" value="Chromosome 5"/>
</dbReference>
<comment type="subcellular location">
    <subcellularLocation>
        <location evidence="1">Membrane</location>
        <topology evidence="1">Single-pass membrane protein</topology>
    </subcellularLocation>
</comment>
<dbReference type="PANTHER" id="PTHR24269">
    <property type="entry name" value="KREMEN PROTEIN"/>
    <property type="match status" value="1"/>
</dbReference>
<dbReference type="InterPro" id="IPR051836">
    <property type="entry name" value="Kremen_rcpt"/>
</dbReference>
<name>A0A9Q1HDX0_HOLLE</name>
<evidence type="ECO:0000256" key="4">
    <source>
        <dbReference type="ARBA" id="ARBA00022989"/>
    </source>
</evidence>
<feature type="domain" description="WSC" evidence="7">
    <location>
        <begin position="3"/>
        <end position="96"/>
    </location>
</feature>
<gene>
    <name evidence="8" type="ORF">HOLleu_12479</name>
</gene>
<dbReference type="GO" id="GO:0005886">
    <property type="term" value="C:plasma membrane"/>
    <property type="evidence" value="ECO:0007669"/>
    <property type="project" value="TreeGrafter"/>
</dbReference>